<proteinExistence type="predicted"/>
<sequence length="340" mass="36414">MALAGVGGCPAASRETVLREEYLSRYGEPKVKLPLQLGYWRLAEVLRLSPRYMKAGVREAAAELFSDPLFLAGVSTSVVAYFLAWAVPEPLFSKSFAATVTVGLVLAFGVVELRNLGLACLRLYEEAEKASTPEELEAVAERFGKAMGGTALRALVMVASAGVGKGLPKVPEGGLWRMLAPRRYALPGGLTMSTSTTAQAVADGTVVLMGASVGTAPVAARVTGACGDGSKKDGHWHHIATNKNDTCELRGGPWTPVFKKLFEQAGMSLDDSANRIYLQGHKGPHPEEYHAEIFEVLRRAMKGCQDQVGCRRMLEGALDKLAGRICTPGSKLHELLTKKS</sequence>
<dbReference type="Pfam" id="PF14412">
    <property type="entry name" value="AHH"/>
    <property type="match status" value="1"/>
</dbReference>
<dbReference type="Proteomes" id="UP001207654">
    <property type="component" value="Unassembled WGS sequence"/>
</dbReference>
<comment type="caution">
    <text evidence="1">The sequence shown here is derived from an EMBL/GenBank/DDBJ whole genome shotgun (WGS) entry which is preliminary data.</text>
</comment>
<dbReference type="RefSeq" id="WP_267532892.1">
    <property type="nucleotide sequence ID" value="NZ_JAPNKA010000001.1"/>
</dbReference>
<evidence type="ECO:0000313" key="2">
    <source>
        <dbReference type="Proteomes" id="UP001207654"/>
    </source>
</evidence>
<reference evidence="1 2" key="1">
    <citation type="submission" date="2022-11" db="EMBL/GenBank/DDBJ databases">
        <title>Minimal conservation of predation-associated metabolite biosynthetic gene clusters underscores biosynthetic potential of Myxococcota including descriptions for ten novel species: Archangium lansinium sp. nov., Myxococcus landrumus sp. nov., Nannocystis bai.</title>
        <authorList>
            <person name="Ahearne A."/>
            <person name="Stevens C."/>
            <person name="Phillips K."/>
        </authorList>
    </citation>
    <scope>NUCLEOTIDE SEQUENCE [LARGE SCALE GENOMIC DNA]</scope>
    <source>
        <strain evidence="1 2">MIWBW</strain>
    </source>
</reference>
<evidence type="ECO:0000313" key="1">
    <source>
        <dbReference type="EMBL" id="MCY1073905.1"/>
    </source>
</evidence>
<keyword evidence="2" id="KW-1185">Reference proteome</keyword>
<name>A0ABT3ZWZ4_9BACT</name>
<protein>
    <submittedName>
        <fullName evidence="1">AHH domain-containing protein</fullName>
    </submittedName>
</protein>
<dbReference type="EMBL" id="JAPNKA010000001">
    <property type="protein sequence ID" value="MCY1073905.1"/>
    <property type="molecule type" value="Genomic_DNA"/>
</dbReference>
<gene>
    <name evidence="1" type="ORF">OV287_05355</name>
</gene>
<organism evidence="1 2">
    <name type="scientific">Archangium lansingense</name>
    <dbReference type="NCBI Taxonomy" id="2995310"/>
    <lineage>
        <taxon>Bacteria</taxon>
        <taxon>Pseudomonadati</taxon>
        <taxon>Myxococcota</taxon>
        <taxon>Myxococcia</taxon>
        <taxon>Myxococcales</taxon>
        <taxon>Cystobacterineae</taxon>
        <taxon>Archangiaceae</taxon>
        <taxon>Archangium</taxon>
    </lineage>
</organism>
<accession>A0ABT3ZWZ4</accession>
<dbReference type="InterPro" id="IPR032871">
    <property type="entry name" value="AHH_dom_containing"/>
</dbReference>